<name>A0A195B3B7_9HYME</name>
<gene>
    <name evidence="1" type="ORF">ALC53_10542</name>
</gene>
<protein>
    <submittedName>
        <fullName evidence="1">Uncharacterized protein</fullName>
    </submittedName>
</protein>
<evidence type="ECO:0000313" key="2">
    <source>
        <dbReference type="Proteomes" id="UP000078540"/>
    </source>
</evidence>
<dbReference type="EMBL" id="KQ976625">
    <property type="protein sequence ID" value="KYM78988.1"/>
    <property type="molecule type" value="Genomic_DNA"/>
</dbReference>
<accession>A0A195B3B7</accession>
<organism evidence="1 2">
    <name type="scientific">Atta colombica</name>
    <dbReference type="NCBI Taxonomy" id="520822"/>
    <lineage>
        <taxon>Eukaryota</taxon>
        <taxon>Metazoa</taxon>
        <taxon>Ecdysozoa</taxon>
        <taxon>Arthropoda</taxon>
        <taxon>Hexapoda</taxon>
        <taxon>Insecta</taxon>
        <taxon>Pterygota</taxon>
        <taxon>Neoptera</taxon>
        <taxon>Endopterygota</taxon>
        <taxon>Hymenoptera</taxon>
        <taxon>Apocrita</taxon>
        <taxon>Aculeata</taxon>
        <taxon>Formicoidea</taxon>
        <taxon>Formicidae</taxon>
        <taxon>Myrmicinae</taxon>
        <taxon>Atta</taxon>
    </lineage>
</organism>
<dbReference type="AlphaFoldDB" id="A0A195B3B7"/>
<dbReference type="Proteomes" id="UP000078540">
    <property type="component" value="Unassembled WGS sequence"/>
</dbReference>
<evidence type="ECO:0000313" key="1">
    <source>
        <dbReference type="EMBL" id="KYM78988.1"/>
    </source>
</evidence>
<reference evidence="1 2" key="1">
    <citation type="submission" date="2015-09" db="EMBL/GenBank/DDBJ databases">
        <title>Atta colombica WGS genome.</title>
        <authorList>
            <person name="Nygaard S."/>
            <person name="Hu H."/>
            <person name="Boomsma J."/>
            <person name="Zhang G."/>
        </authorList>
    </citation>
    <scope>NUCLEOTIDE SEQUENCE [LARGE SCALE GENOMIC DNA]</scope>
    <source>
        <strain evidence="1">Treedump-2</strain>
        <tissue evidence="1">Whole body</tissue>
    </source>
</reference>
<keyword evidence="2" id="KW-1185">Reference proteome</keyword>
<proteinExistence type="predicted"/>
<sequence>MGTLYAGLNRLVCEYQAALTFNSLSPLTSGQRCEDDEPERVIEKREGECGGNGQAGLARFPSSADPPCSTVMRDVCVRRSGQVRQPTGSLDHMSETNDAHVTRWRHGSRGIAVLSADYSPNASTAVAFVLHSDDIPTCETHRSRIFHEYRPQ</sequence>